<evidence type="ECO:0008006" key="6">
    <source>
        <dbReference type="Google" id="ProtNLM"/>
    </source>
</evidence>
<keyword evidence="2" id="KW-0812">Transmembrane</keyword>
<keyword evidence="3" id="KW-0732">Signal</keyword>
<protein>
    <recommendedName>
        <fullName evidence="6">Right handed beta helix domain-containing protein</fullName>
    </recommendedName>
</protein>
<evidence type="ECO:0000313" key="5">
    <source>
        <dbReference type="Proteomes" id="UP001549366"/>
    </source>
</evidence>
<feature type="chain" id="PRO_5045728744" description="Right handed beta helix domain-containing protein" evidence="3">
    <location>
        <begin position="25"/>
        <end position="506"/>
    </location>
</feature>
<name>A0ABV2SJH3_9GAMM</name>
<evidence type="ECO:0000313" key="4">
    <source>
        <dbReference type="EMBL" id="MET4757900.1"/>
    </source>
</evidence>
<keyword evidence="2" id="KW-1133">Transmembrane helix</keyword>
<proteinExistence type="predicted"/>
<evidence type="ECO:0000256" key="2">
    <source>
        <dbReference type="SAM" id="Phobius"/>
    </source>
</evidence>
<evidence type="ECO:0000256" key="3">
    <source>
        <dbReference type="SAM" id="SignalP"/>
    </source>
</evidence>
<feature type="compositionally biased region" description="Polar residues" evidence="1">
    <location>
        <begin position="494"/>
        <end position="506"/>
    </location>
</feature>
<evidence type="ECO:0000256" key="1">
    <source>
        <dbReference type="SAM" id="MobiDB-lite"/>
    </source>
</evidence>
<comment type="caution">
    <text evidence="4">The sequence shown here is derived from an EMBL/GenBank/DDBJ whole genome shotgun (WGS) entry which is preliminary data.</text>
</comment>
<sequence length="506" mass="55795">MRTKFFAASFATCILAGMIGDIHASPNPPEGDGKNATDKSTDVLDYLDKNVRDIIKKELRVEDRQAIVQAISSMPGKRPKLFWIFSEKPDGPEGARATLNDIINEHKSNTNGMILLLEGDKYNINGTISLNNSFSMVGLNTYKDSDEPVKLRVHQANPDSNAYPLFTFDNRTAVFYMDFIDVETIYGRSRSTNKEHSGLIRINAAKGVYFKNSILRSPNAHHELLDIDCGFGNGSTDIGIYSTEFDMDGFDMAAISVGCKKNVHTFHNILMNNTFTINYKGLQPTPTSLNSTVTYPTTASITTPLSTSHPHDEVHELDVVYVASGNAQLTFKDSICNNIDDIENGYLYEDNAVRSHGIILLDNAKIIGKDFFTLQFNHHQALAYSRCPSFVYSTAVGCPKDSWHTDVPKPYDQFLPDKATHTNEWFSICKATPSTQPQSDASSSGGGHSNGAVAGSFFGGWTTGLMMGVGGMYVYMQRKINRITGMSGPKRFNNAESLSQQSLTAE</sequence>
<keyword evidence="2" id="KW-0472">Membrane</keyword>
<dbReference type="EMBL" id="JBEWTB010000002">
    <property type="protein sequence ID" value="MET4757900.1"/>
    <property type="molecule type" value="Genomic_DNA"/>
</dbReference>
<gene>
    <name evidence="4" type="ORF">V5J35_003092</name>
</gene>
<accession>A0ABV2SJH3</accession>
<dbReference type="RefSeq" id="WP_354008023.1">
    <property type="nucleotide sequence ID" value="NZ_JBEWTA010000001.1"/>
</dbReference>
<dbReference type="Proteomes" id="UP001549366">
    <property type="component" value="Unassembled WGS sequence"/>
</dbReference>
<reference evidence="4 5" key="1">
    <citation type="submission" date="2024-06" db="EMBL/GenBank/DDBJ databases">
        <title>Genomic Encyclopedia of Type Strains, Phase V (KMG-V): Genome sequencing to study the core and pangenomes of soil and plant-associated prokaryotes.</title>
        <authorList>
            <person name="Whitman W."/>
        </authorList>
    </citation>
    <scope>NUCLEOTIDE SEQUENCE [LARGE SCALE GENOMIC DNA]</scope>
    <source>
        <strain evidence="4 5">NE40</strain>
    </source>
</reference>
<organism evidence="4 5">
    <name type="scientific">Endozoicomonas lisbonensis</name>
    <dbReference type="NCBI Taxonomy" id="3120522"/>
    <lineage>
        <taxon>Bacteria</taxon>
        <taxon>Pseudomonadati</taxon>
        <taxon>Pseudomonadota</taxon>
        <taxon>Gammaproteobacteria</taxon>
        <taxon>Oceanospirillales</taxon>
        <taxon>Endozoicomonadaceae</taxon>
        <taxon>Endozoicomonas</taxon>
    </lineage>
</organism>
<feature type="transmembrane region" description="Helical" evidence="2">
    <location>
        <begin position="458"/>
        <end position="476"/>
    </location>
</feature>
<feature type="signal peptide" evidence="3">
    <location>
        <begin position="1"/>
        <end position="24"/>
    </location>
</feature>
<keyword evidence="5" id="KW-1185">Reference proteome</keyword>
<feature type="region of interest" description="Disordered" evidence="1">
    <location>
        <begin position="486"/>
        <end position="506"/>
    </location>
</feature>